<organism evidence="1 2">
    <name type="scientific">Corynebacterium coyleae</name>
    <dbReference type="NCBI Taxonomy" id="53374"/>
    <lineage>
        <taxon>Bacteria</taxon>
        <taxon>Bacillati</taxon>
        <taxon>Actinomycetota</taxon>
        <taxon>Actinomycetes</taxon>
        <taxon>Mycobacteriales</taxon>
        <taxon>Corynebacteriaceae</taxon>
        <taxon>Corynebacterium</taxon>
    </lineage>
</organism>
<dbReference type="Proteomes" id="UP000591626">
    <property type="component" value="Unassembled WGS sequence"/>
</dbReference>
<comment type="caution">
    <text evidence="1">The sequence shown here is derived from an EMBL/GenBank/DDBJ whole genome shotgun (WGS) entry which is preliminary data.</text>
</comment>
<dbReference type="RefSeq" id="WP_070450572.1">
    <property type="nucleotide sequence ID" value="NZ_JAAUVV010000003.1"/>
</dbReference>
<sequence>MTRHVSAVDVDVDNVRTQYGAAINAYRAAAHDLDTRRITVDPSAFGDGFAEQGRRVAEALEALHSTSKRFLEVRSENWEQVLALTDDIVAADALAAEVLEGVEQP</sequence>
<accession>A0AAP7CBR1</accession>
<dbReference type="AlphaFoldDB" id="A0AAP7CBR1"/>
<name>A0AAP7CBR1_9CORY</name>
<protein>
    <submittedName>
        <fullName evidence="1">Uncharacterized protein</fullName>
    </submittedName>
</protein>
<gene>
    <name evidence="1" type="ORF">HC138_02575</name>
</gene>
<reference evidence="1 2" key="1">
    <citation type="submission" date="2020-03" db="EMBL/GenBank/DDBJ databases">
        <title>Draft genome sequences of bacterial isolates from the female urobiome.</title>
        <authorList>
            <person name="Miller-Ensminger T."/>
            <person name="Wolfe A.J."/>
            <person name="Putonti C."/>
        </authorList>
    </citation>
    <scope>NUCLEOTIDE SEQUENCE [LARGE SCALE GENOMIC DNA]</scope>
    <source>
        <strain evidence="1 2">UMB8490</strain>
    </source>
</reference>
<evidence type="ECO:0000313" key="1">
    <source>
        <dbReference type="EMBL" id="NJJ03259.1"/>
    </source>
</evidence>
<proteinExistence type="predicted"/>
<dbReference type="EMBL" id="JAAUVV010000003">
    <property type="protein sequence ID" value="NJJ03259.1"/>
    <property type="molecule type" value="Genomic_DNA"/>
</dbReference>
<evidence type="ECO:0000313" key="2">
    <source>
        <dbReference type="Proteomes" id="UP000591626"/>
    </source>
</evidence>